<reference evidence="3 4" key="1">
    <citation type="submission" date="2019-03" db="EMBL/GenBank/DDBJ databases">
        <title>Diversity of the mouse oral microbiome.</title>
        <authorList>
            <person name="Joseph S."/>
            <person name="Aduse-Opoku J."/>
            <person name="Curtis M."/>
            <person name="Wade W."/>
            <person name="Hashim A."/>
        </authorList>
    </citation>
    <scope>NUCLEOTIDE SEQUENCE [LARGE SCALE GENOMIC DNA]</scope>
    <source>
        <strain evidence="3 4">WM131</strain>
    </source>
</reference>
<gene>
    <name evidence="3" type="ORF">E4T82_03050</name>
</gene>
<evidence type="ECO:0000313" key="4">
    <source>
        <dbReference type="Proteomes" id="UP000297253"/>
    </source>
</evidence>
<feature type="domain" description="Flavodoxin-like" evidence="2">
    <location>
        <begin position="42"/>
        <end position="199"/>
    </location>
</feature>
<dbReference type="EMBL" id="SPPD01000003">
    <property type="protein sequence ID" value="TFU98482.1"/>
    <property type="molecule type" value="Genomic_DNA"/>
</dbReference>
<dbReference type="AlphaFoldDB" id="A0A4Y9JC06"/>
<evidence type="ECO:0000313" key="3">
    <source>
        <dbReference type="EMBL" id="TFU98482.1"/>
    </source>
</evidence>
<dbReference type="GO" id="GO:0016651">
    <property type="term" value="F:oxidoreductase activity, acting on NAD(P)H"/>
    <property type="evidence" value="ECO:0007669"/>
    <property type="project" value="UniProtKB-ARBA"/>
</dbReference>
<organism evidence="3 4">
    <name type="scientific">Streptococcus cuniculi</name>
    <dbReference type="NCBI Taxonomy" id="1432788"/>
    <lineage>
        <taxon>Bacteria</taxon>
        <taxon>Bacillati</taxon>
        <taxon>Bacillota</taxon>
        <taxon>Bacilli</taxon>
        <taxon>Lactobacillales</taxon>
        <taxon>Streptococcaceae</taxon>
        <taxon>Streptococcus</taxon>
    </lineage>
</organism>
<dbReference type="GO" id="GO:0010181">
    <property type="term" value="F:FMN binding"/>
    <property type="evidence" value="ECO:0007669"/>
    <property type="project" value="InterPro"/>
</dbReference>
<dbReference type="PANTHER" id="PTHR39201">
    <property type="entry name" value="EXPORTED PROTEIN-RELATED"/>
    <property type="match status" value="1"/>
</dbReference>
<evidence type="ECO:0000259" key="2">
    <source>
        <dbReference type="PROSITE" id="PS50902"/>
    </source>
</evidence>
<name>A0A4Y9JC06_9STRE</name>
<dbReference type="InterPro" id="IPR029039">
    <property type="entry name" value="Flavoprotein-like_sf"/>
</dbReference>
<dbReference type="Pfam" id="PF12682">
    <property type="entry name" value="Flavodoxin_4"/>
    <property type="match status" value="1"/>
</dbReference>
<dbReference type="PANTHER" id="PTHR39201:SF1">
    <property type="entry name" value="FLAVODOXIN-LIKE DOMAIN-CONTAINING PROTEIN"/>
    <property type="match status" value="1"/>
</dbReference>
<dbReference type="InterPro" id="IPR008254">
    <property type="entry name" value="Flavodoxin/NO_synth"/>
</dbReference>
<protein>
    <submittedName>
        <fullName evidence="3">Flavodoxin</fullName>
    </submittedName>
</protein>
<sequence>MTVFVLVACSSGKQSTQTSETASSQTAESSQEASSADDSQKILVAYFSASGNTATIAQDIAFETGGNLFEIKPQNPYSEADLNWTEESSRVVQEYLNESQRETPLEVVTPENWADYDVIFIGYPIWWQEAAWAINDFVEENDFSGKTVIPFATSTSSDLGESGNLLAEMAGTGNWEEGQRFSSSATSSEVAEWLTEIGY</sequence>
<comment type="caution">
    <text evidence="3">The sequence shown here is derived from an EMBL/GenBank/DDBJ whole genome shotgun (WGS) entry which is preliminary data.</text>
</comment>
<dbReference type="Gene3D" id="3.40.50.360">
    <property type="match status" value="1"/>
</dbReference>
<feature type="region of interest" description="Disordered" evidence="1">
    <location>
        <begin position="15"/>
        <end position="34"/>
    </location>
</feature>
<dbReference type="Proteomes" id="UP000297253">
    <property type="component" value="Unassembled WGS sequence"/>
</dbReference>
<dbReference type="PROSITE" id="PS50902">
    <property type="entry name" value="FLAVODOXIN_LIKE"/>
    <property type="match status" value="1"/>
</dbReference>
<accession>A0A4Y9JC06</accession>
<dbReference type="OrthoDB" id="9806505at2"/>
<evidence type="ECO:0000256" key="1">
    <source>
        <dbReference type="SAM" id="MobiDB-lite"/>
    </source>
</evidence>
<proteinExistence type="predicted"/>
<dbReference type="SUPFAM" id="SSF52218">
    <property type="entry name" value="Flavoproteins"/>
    <property type="match status" value="1"/>
</dbReference>